<name>A0A849IA11_9HYPH</name>
<dbReference type="Pfam" id="PF00441">
    <property type="entry name" value="Acyl-CoA_dh_1"/>
    <property type="match status" value="1"/>
</dbReference>
<dbReference type="EC" id="1.3.8.4" evidence="4"/>
<dbReference type="PANTHER" id="PTHR43884:SF12">
    <property type="entry name" value="ISOVALERYL-COA DEHYDROGENASE, MITOCHONDRIAL-RELATED"/>
    <property type="match status" value="1"/>
</dbReference>
<evidence type="ECO:0000256" key="14">
    <source>
        <dbReference type="RuleBase" id="RU362125"/>
    </source>
</evidence>
<comment type="cofactor">
    <cofactor evidence="1 13 14">
        <name>FAD</name>
        <dbReference type="ChEBI" id="CHEBI:57692"/>
    </cofactor>
</comment>
<dbReference type="PROSITE" id="PS00072">
    <property type="entry name" value="ACYL_COA_DH_1"/>
    <property type="match status" value="1"/>
</dbReference>
<feature type="binding site" evidence="13">
    <location>
        <position position="275"/>
    </location>
    <ligand>
        <name>FAD</name>
        <dbReference type="ChEBI" id="CHEBI:57692"/>
    </ligand>
</feature>
<feature type="binding site" evidence="13">
    <location>
        <begin position="130"/>
        <end position="139"/>
    </location>
    <ligand>
        <name>FAD</name>
        <dbReference type="ChEBI" id="CHEBI:57692"/>
    </ligand>
</feature>
<evidence type="ECO:0000313" key="18">
    <source>
        <dbReference type="EMBL" id="NNM72910.1"/>
    </source>
</evidence>
<evidence type="ECO:0000256" key="13">
    <source>
        <dbReference type="PIRSR" id="PIRSR634183-3"/>
    </source>
</evidence>
<feature type="domain" description="Acyl-CoA oxidase/dehydrogenase middle" evidence="16">
    <location>
        <begin position="130"/>
        <end position="224"/>
    </location>
</feature>
<reference evidence="18 19" key="1">
    <citation type="submission" date="2020-04" db="EMBL/GenBank/DDBJ databases">
        <title>Enterovirga sp. isolate from soil.</title>
        <authorList>
            <person name="Chea S."/>
            <person name="Kim D.-U."/>
        </authorList>
    </citation>
    <scope>NUCLEOTIDE SEQUENCE [LARGE SCALE GENOMIC DNA]</scope>
    <source>
        <strain evidence="18 19">DB1703</strain>
    </source>
</reference>
<comment type="pathway">
    <text evidence="2">Amino-acid degradation; L-leucine degradation; (S)-3-hydroxy-3-methylglutaryl-CoA from 3-isovaleryl-CoA: step 1/3.</text>
</comment>
<feature type="active site" description="Proton acceptor" evidence="11">
    <location>
        <position position="249"/>
    </location>
</feature>
<dbReference type="RefSeq" id="WP_171218424.1">
    <property type="nucleotide sequence ID" value="NZ_JABEPP010000003.1"/>
</dbReference>
<dbReference type="GO" id="GO:0050660">
    <property type="term" value="F:flavin adenine dinucleotide binding"/>
    <property type="evidence" value="ECO:0007669"/>
    <property type="project" value="InterPro"/>
</dbReference>
<dbReference type="InterPro" id="IPR006089">
    <property type="entry name" value="Acyl-CoA_DH_CS"/>
</dbReference>
<feature type="binding site" evidence="12">
    <location>
        <begin position="247"/>
        <end position="250"/>
    </location>
    <ligand>
        <name>substrate</name>
    </ligand>
</feature>
<evidence type="ECO:0000256" key="4">
    <source>
        <dbReference type="ARBA" id="ARBA00012044"/>
    </source>
</evidence>
<evidence type="ECO:0000256" key="9">
    <source>
        <dbReference type="ARBA" id="ARBA00023002"/>
    </source>
</evidence>
<feature type="binding site" evidence="12">
    <location>
        <position position="139"/>
    </location>
    <ligand>
        <name>substrate</name>
    </ligand>
</feature>
<dbReference type="Gene3D" id="2.40.110.10">
    <property type="entry name" value="Butyryl-CoA Dehydrogenase, subunit A, domain 2"/>
    <property type="match status" value="1"/>
</dbReference>
<dbReference type="Pfam" id="PF02771">
    <property type="entry name" value="Acyl-CoA_dh_N"/>
    <property type="match status" value="1"/>
</dbReference>
<dbReference type="GO" id="GO:0006552">
    <property type="term" value="P:L-leucine catabolic process"/>
    <property type="evidence" value="ECO:0007669"/>
    <property type="project" value="TreeGrafter"/>
</dbReference>
<dbReference type="InterPro" id="IPR006091">
    <property type="entry name" value="Acyl-CoA_Oxase/DH_mid-dom"/>
</dbReference>
<dbReference type="Pfam" id="PF02770">
    <property type="entry name" value="Acyl-CoA_dh_M"/>
    <property type="match status" value="1"/>
</dbReference>
<feature type="domain" description="Acyl-CoA dehydrogenase/oxidase N-terminal" evidence="17">
    <location>
        <begin position="14"/>
        <end position="125"/>
    </location>
</feature>
<dbReference type="InterPro" id="IPR009075">
    <property type="entry name" value="AcylCo_DH/oxidase_C"/>
</dbReference>
<evidence type="ECO:0000256" key="3">
    <source>
        <dbReference type="ARBA" id="ARBA00009347"/>
    </source>
</evidence>
<dbReference type="FunFam" id="2.40.110.10:FF:000004">
    <property type="entry name" value="Isovaleryl-CoA dehydrogenase, mitochondrial"/>
    <property type="match status" value="1"/>
</dbReference>
<dbReference type="Gene3D" id="1.10.540.10">
    <property type="entry name" value="Acyl-CoA dehydrogenase/oxidase, N-terminal domain"/>
    <property type="match status" value="1"/>
</dbReference>
<comment type="similarity">
    <text evidence="3 14">Belongs to the acyl-CoA dehydrogenase family.</text>
</comment>
<dbReference type="Proteomes" id="UP000564885">
    <property type="component" value="Unassembled WGS sequence"/>
</dbReference>
<dbReference type="FunFam" id="1.20.140.10:FF:000003">
    <property type="entry name" value="isovaleryl-CoA dehydrogenase, mitochondrial"/>
    <property type="match status" value="1"/>
</dbReference>
<dbReference type="InterPro" id="IPR037069">
    <property type="entry name" value="AcylCoA_DH/ox_N_sf"/>
</dbReference>
<evidence type="ECO:0000256" key="2">
    <source>
        <dbReference type="ARBA" id="ARBA00004898"/>
    </source>
</evidence>
<dbReference type="InterPro" id="IPR009100">
    <property type="entry name" value="AcylCoA_DH/oxidase_NM_dom_sf"/>
</dbReference>
<evidence type="ECO:0000256" key="8">
    <source>
        <dbReference type="ARBA" id="ARBA00022946"/>
    </source>
</evidence>
<feature type="binding site" evidence="13">
    <location>
        <begin position="343"/>
        <end position="347"/>
    </location>
    <ligand>
        <name>FAD</name>
        <dbReference type="ChEBI" id="CHEBI:57692"/>
    </ligand>
</feature>
<keyword evidence="19" id="KW-1185">Reference proteome</keyword>
<feature type="domain" description="Acyl-CoA dehydrogenase/oxidase C-terminal" evidence="15">
    <location>
        <begin position="236"/>
        <end position="384"/>
    </location>
</feature>
<evidence type="ECO:0000313" key="19">
    <source>
        <dbReference type="Proteomes" id="UP000564885"/>
    </source>
</evidence>
<evidence type="ECO:0000259" key="17">
    <source>
        <dbReference type="Pfam" id="PF02771"/>
    </source>
</evidence>
<dbReference type="PROSITE" id="PS00073">
    <property type="entry name" value="ACYL_COA_DH_2"/>
    <property type="match status" value="1"/>
</dbReference>
<accession>A0A849IA11</accession>
<dbReference type="EMBL" id="JABEPP010000003">
    <property type="protein sequence ID" value="NNM72910.1"/>
    <property type="molecule type" value="Genomic_DNA"/>
</dbReference>
<comment type="caution">
    <text evidence="18">The sequence shown here is derived from an EMBL/GenBank/DDBJ whole genome shotgun (WGS) entry which is preliminary data.</text>
</comment>
<feature type="binding site" evidence="12">
    <location>
        <begin position="370"/>
        <end position="371"/>
    </location>
    <ligand>
        <name>substrate</name>
    </ligand>
</feature>
<feature type="binding site" evidence="13">
    <location>
        <position position="286"/>
    </location>
    <ligand>
        <name>FAD</name>
        <dbReference type="ChEBI" id="CHEBI:57692"/>
    </ligand>
</feature>
<dbReference type="InterPro" id="IPR013786">
    <property type="entry name" value="AcylCoA_DH/ox_N"/>
</dbReference>
<evidence type="ECO:0000256" key="12">
    <source>
        <dbReference type="PIRSR" id="PIRSR634183-2"/>
    </source>
</evidence>
<dbReference type="AlphaFoldDB" id="A0A849IA11"/>
<keyword evidence="8" id="KW-0809">Transit peptide</keyword>
<evidence type="ECO:0000256" key="10">
    <source>
        <dbReference type="ARBA" id="ARBA00052875"/>
    </source>
</evidence>
<comment type="catalytic activity">
    <reaction evidence="10">
        <text>3-methylbutanoyl-CoA + oxidized [electron-transfer flavoprotein] + H(+) = 3-methylbut-2-enoyl-CoA + reduced [electron-transfer flavoprotein]</text>
        <dbReference type="Rhea" id="RHEA:12276"/>
        <dbReference type="Rhea" id="RHEA-COMP:10685"/>
        <dbReference type="Rhea" id="RHEA-COMP:10686"/>
        <dbReference type="ChEBI" id="CHEBI:15378"/>
        <dbReference type="ChEBI" id="CHEBI:57344"/>
        <dbReference type="ChEBI" id="CHEBI:57345"/>
        <dbReference type="ChEBI" id="CHEBI:57692"/>
        <dbReference type="ChEBI" id="CHEBI:58307"/>
        <dbReference type="EC" id="1.3.8.4"/>
    </reaction>
</comment>
<evidence type="ECO:0000259" key="16">
    <source>
        <dbReference type="Pfam" id="PF02770"/>
    </source>
</evidence>
<feature type="binding site" evidence="13">
    <location>
        <begin position="163"/>
        <end position="165"/>
    </location>
    <ligand>
        <name>FAD</name>
        <dbReference type="ChEBI" id="CHEBI:57692"/>
    </ligand>
</feature>
<protein>
    <recommendedName>
        <fullName evidence="5">Isovaleryl-CoA dehydrogenase, mitochondrial</fullName>
        <ecNumber evidence="4">1.3.8.4</ecNumber>
    </recommendedName>
</protein>
<evidence type="ECO:0000256" key="5">
    <source>
        <dbReference type="ARBA" id="ARBA00018258"/>
    </source>
</evidence>
<proteinExistence type="inferred from homology"/>
<dbReference type="InterPro" id="IPR034183">
    <property type="entry name" value="IVD"/>
</dbReference>
<gene>
    <name evidence="18" type="ORF">HJG44_11030</name>
</gene>
<evidence type="ECO:0000256" key="1">
    <source>
        <dbReference type="ARBA" id="ARBA00001974"/>
    </source>
</evidence>
<dbReference type="SUPFAM" id="SSF56645">
    <property type="entry name" value="Acyl-CoA dehydrogenase NM domain-like"/>
    <property type="match status" value="1"/>
</dbReference>
<sequence>MLRNAREFDFDLGETAQAIRETVRDFAAAEIAPRADEIDRTNTFPIDLWPRMGALGLHGITVEEEYGGAGLGYLEHVVAMEEVSRASASVGLSYGAHSNLCVNQLRRNGTDAQKRRYLPKLISGEHVGSLAMSEPGAGSDVVSMKTRAEKRGDRYVLNGSKFWITNGPVAETLVVYAKTDPNAGARGITAFIIERGMKGFSTAQKLDKLGMRGSDTCELVFEDCEVPEENVLGEVGRGVNVLMSGLDYERAVLAGGPLGIMQACMDVVMPYIHERKQFGQPIGTFQLVQGKVADMYVTMNACKAYVYAVAKACDRGETTREDAAGAILYAAEKATQCALDAVQLLGGNGYINDYPTGRLLRDAKLYEIGAGTSEIRRMLIGRELFEKTA</sequence>
<dbReference type="InterPro" id="IPR036250">
    <property type="entry name" value="AcylCo_DH-like_C"/>
</dbReference>
<dbReference type="PIRSF" id="PIRSF016578">
    <property type="entry name" value="HsaA"/>
    <property type="match status" value="1"/>
</dbReference>
<organism evidence="18 19">
    <name type="scientific">Enterovirga aerilata</name>
    <dbReference type="NCBI Taxonomy" id="2730920"/>
    <lineage>
        <taxon>Bacteria</taxon>
        <taxon>Pseudomonadati</taxon>
        <taxon>Pseudomonadota</taxon>
        <taxon>Alphaproteobacteria</taxon>
        <taxon>Hyphomicrobiales</taxon>
        <taxon>Methylobacteriaceae</taxon>
        <taxon>Enterovirga</taxon>
    </lineage>
</organism>
<keyword evidence="7 13" id="KW-0274">FAD</keyword>
<dbReference type="InterPro" id="IPR046373">
    <property type="entry name" value="Acyl-CoA_Oxase/DH_mid-dom_sf"/>
</dbReference>
<evidence type="ECO:0000256" key="11">
    <source>
        <dbReference type="PIRSR" id="PIRSR634183-1"/>
    </source>
</evidence>
<dbReference type="SUPFAM" id="SSF47203">
    <property type="entry name" value="Acyl-CoA dehydrogenase C-terminal domain-like"/>
    <property type="match status" value="1"/>
</dbReference>
<evidence type="ECO:0000256" key="7">
    <source>
        <dbReference type="ARBA" id="ARBA00022827"/>
    </source>
</evidence>
<dbReference type="Gene3D" id="1.20.140.10">
    <property type="entry name" value="Butyryl-CoA Dehydrogenase, subunit A, domain 3"/>
    <property type="match status" value="1"/>
</dbReference>
<feature type="binding site" evidence="13">
    <location>
        <begin position="372"/>
        <end position="374"/>
    </location>
    <ligand>
        <name>FAD</name>
        <dbReference type="ChEBI" id="CHEBI:57692"/>
    </ligand>
</feature>
<dbReference type="FunFam" id="1.10.540.10:FF:000022">
    <property type="entry name" value="Isovaleryl-CoA dehydrogenase isoform 2"/>
    <property type="match status" value="1"/>
</dbReference>
<dbReference type="CDD" id="cd01156">
    <property type="entry name" value="IVD"/>
    <property type="match status" value="1"/>
</dbReference>
<keyword evidence="6 14" id="KW-0285">Flavoprotein</keyword>
<evidence type="ECO:0000256" key="6">
    <source>
        <dbReference type="ARBA" id="ARBA00022630"/>
    </source>
</evidence>
<dbReference type="GO" id="GO:0008470">
    <property type="term" value="F:3-methylbutanoyl-CoA dehydrogenase activity"/>
    <property type="evidence" value="ECO:0007669"/>
    <property type="project" value="UniProtKB-EC"/>
</dbReference>
<evidence type="ECO:0000259" key="15">
    <source>
        <dbReference type="Pfam" id="PF00441"/>
    </source>
</evidence>
<keyword evidence="9 14" id="KW-0560">Oxidoreductase</keyword>
<dbReference type="PANTHER" id="PTHR43884">
    <property type="entry name" value="ACYL-COA DEHYDROGENASE"/>
    <property type="match status" value="1"/>
</dbReference>